<reference evidence="2 3" key="1">
    <citation type="submission" date="2016-10" db="EMBL/GenBank/DDBJ databases">
        <authorList>
            <person name="de Groot N.N."/>
        </authorList>
    </citation>
    <scope>NUCLEOTIDE SEQUENCE [LARGE SCALE GENOMIC DNA]</scope>
    <source>
        <strain evidence="3">E92,LMG 26720,CCM 7988</strain>
    </source>
</reference>
<keyword evidence="1" id="KW-1133">Transmembrane helix</keyword>
<dbReference type="Pfam" id="PF06170">
    <property type="entry name" value="DUF983"/>
    <property type="match status" value="1"/>
</dbReference>
<dbReference type="RefSeq" id="WP_229632965.1">
    <property type="nucleotide sequence ID" value="NZ_FOXH01000010.1"/>
</dbReference>
<evidence type="ECO:0000313" key="2">
    <source>
        <dbReference type="EMBL" id="SFQ10844.1"/>
    </source>
</evidence>
<keyword evidence="1" id="KW-0472">Membrane</keyword>
<protein>
    <recommendedName>
        <fullName evidence="4">DUF983 domain-containing protein</fullName>
    </recommendedName>
</protein>
<evidence type="ECO:0000313" key="3">
    <source>
        <dbReference type="Proteomes" id="UP000199306"/>
    </source>
</evidence>
<dbReference type="STRING" id="1079859.SAMN04515674_11055"/>
<dbReference type="EMBL" id="FOXH01000010">
    <property type="protein sequence ID" value="SFQ10844.1"/>
    <property type="molecule type" value="Genomic_DNA"/>
</dbReference>
<dbReference type="Proteomes" id="UP000199306">
    <property type="component" value="Unassembled WGS sequence"/>
</dbReference>
<accession>A0A1I5VTB9</accession>
<feature type="transmembrane region" description="Helical" evidence="1">
    <location>
        <begin position="95"/>
        <end position="114"/>
    </location>
</feature>
<dbReference type="AlphaFoldDB" id="A0A1I5VTB9"/>
<evidence type="ECO:0008006" key="4">
    <source>
        <dbReference type="Google" id="ProtNLM"/>
    </source>
</evidence>
<name>A0A1I5VTB9_9BACT</name>
<organism evidence="2 3">
    <name type="scientific">Pseudarcicella hirudinis</name>
    <dbReference type="NCBI Taxonomy" id="1079859"/>
    <lineage>
        <taxon>Bacteria</taxon>
        <taxon>Pseudomonadati</taxon>
        <taxon>Bacteroidota</taxon>
        <taxon>Cytophagia</taxon>
        <taxon>Cytophagales</taxon>
        <taxon>Flectobacillaceae</taxon>
        <taxon>Pseudarcicella</taxon>
    </lineage>
</organism>
<keyword evidence="3" id="KW-1185">Reference proteome</keyword>
<proteinExistence type="predicted"/>
<feature type="transmembrane region" description="Helical" evidence="1">
    <location>
        <begin position="63"/>
        <end position="89"/>
    </location>
</feature>
<keyword evidence="1" id="KW-0812">Transmembrane</keyword>
<evidence type="ECO:0000256" key="1">
    <source>
        <dbReference type="SAM" id="Phobius"/>
    </source>
</evidence>
<dbReference type="InterPro" id="IPR009325">
    <property type="entry name" value="DUF983"/>
</dbReference>
<sequence length="134" mass="15754">MNDSKILKPKVAHSRLQAIIEEKCPRCRQGKMFEYPFLRVDKFDKMHEFCPVCNLRFEVEPGFWYGAMFISYGFSVGLLIVLGVVIYWFFNDPPIMGYIIPITVISLLAVPFNFRLSRSVFIHLFSFVKYKPQE</sequence>
<gene>
    <name evidence="2" type="ORF">SAMN04515674_11055</name>
</gene>